<organism evidence="2 3">
    <name type="scientific">Paraburkholderia ribeironis</name>
    <dbReference type="NCBI Taxonomy" id="1247936"/>
    <lineage>
        <taxon>Bacteria</taxon>
        <taxon>Pseudomonadati</taxon>
        <taxon>Pseudomonadota</taxon>
        <taxon>Betaproteobacteria</taxon>
        <taxon>Burkholderiales</taxon>
        <taxon>Burkholderiaceae</taxon>
        <taxon>Paraburkholderia</taxon>
    </lineage>
</organism>
<dbReference type="AlphaFoldDB" id="A0A1N7RM08"/>
<keyword evidence="3" id="KW-1185">Reference proteome</keyword>
<evidence type="ECO:0000313" key="2">
    <source>
        <dbReference type="EMBL" id="SIT36142.1"/>
    </source>
</evidence>
<dbReference type="Proteomes" id="UP000187012">
    <property type="component" value="Unassembled WGS sequence"/>
</dbReference>
<protein>
    <submittedName>
        <fullName evidence="2">Uncharacterized protein</fullName>
    </submittedName>
</protein>
<evidence type="ECO:0000256" key="1">
    <source>
        <dbReference type="SAM" id="MobiDB-lite"/>
    </source>
</evidence>
<feature type="region of interest" description="Disordered" evidence="1">
    <location>
        <begin position="1"/>
        <end position="27"/>
    </location>
</feature>
<sequence>MDNFVAVDFLPPPRTPPKTTKTYSPHT</sequence>
<reference evidence="2 3" key="1">
    <citation type="submission" date="2016-12" db="EMBL/GenBank/DDBJ databases">
        <authorList>
            <person name="Song W.-J."/>
            <person name="Kurnit D.M."/>
        </authorList>
    </citation>
    <scope>NUCLEOTIDE SEQUENCE [LARGE SCALE GENOMIC DNA]</scope>
    <source>
        <strain evidence="2 3">STM7296</strain>
    </source>
</reference>
<name>A0A1N7RM08_9BURK</name>
<proteinExistence type="predicted"/>
<feature type="compositionally biased region" description="Low complexity" evidence="1">
    <location>
        <begin position="17"/>
        <end position="27"/>
    </location>
</feature>
<accession>A0A1N7RM08</accession>
<evidence type="ECO:0000313" key="3">
    <source>
        <dbReference type="Proteomes" id="UP000187012"/>
    </source>
</evidence>
<gene>
    <name evidence="2" type="ORF">BN2475_70106</name>
</gene>
<dbReference type="EMBL" id="CYGX02000007">
    <property type="protein sequence ID" value="SIT36142.1"/>
    <property type="molecule type" value="Genomic_DNA"/>
</dbReference>